<keyword evidence="1" id="KW-0677">Repeat</keyword>
<dbReference type="Proteomes" id="UP000439903">
    <property type="component" value="Unassembled WGS sequence"/>
</dbReference>
<evidence type="ECO:0000256" key="1">
    <source>
        <dbReference type="ARBA" id="ARBA00022737"/>
    </source>
</evidence>
<sequence length="234" mass="27277">MTTLPNECYYIIFNNFRRYHKSLFSCALVNRQWCRVIIPILWSESEHHFHDEKLIRTLLLMLNAEEQTLLIPFKISIPSNPNPLFEYSSYIISVTNGLHDGIRNWVPPYERYEFGYETENAIKCSLIAMFLRTGKNLKYLNIDNTICNQIIFENLYKNTTITSIELCNISSDSKPKAIGVLTNVLCENSTLTSLDLRRNQLGFEEMKTLVEGFYKNTTLNSLDLCNNRIGEEKH</sequence>
<dbReference type="AlphaFoldDB" id="A0A8H4ARJ7"/>
<dbReference type="EMBL" id="WTPW01000294">
    <property type="protein sequence ID" value="KAF0525837.1"/>
    <property type="molecule type" value="Genomic_DNA"/>
</dbReference>
<reference evidence="2 3" key="1">
    <citation type="journal article" date="2019" name="Environ. Microbiol.">
        <title>At the nexus of three kingdoms: the genome of the mycorrhizal fungus Gigaspora margarita provides insights into plant, endobacterial and fungal interactions.</title>
        <authorList>
            <person name="Venice F."/>
            <person name="Ghignone S."/>
            <person name="Salvioli di Fossalunga A."/>
            <person name="Amselem J."/>
            <person name="Novero M."/>
            <person name="Xianan X."/>
            <person name="Sedzielewska Toro K."/>
            <person name="Morin E."/>
            <person name="Lipzen A."/>
            <person name="Grigoriev I.V."/>
            <person name="Henrissat B."/>
            <person name="Martin F.M."/>
            <person name="Bonfante P."/>
        </authorList>
    </citation>
    <scope>NUCLEOTIDE SEQUENCE [LARGE SCALE GENOMIC DNA]</scope>
    <source>
        <strain evidence="2 3">BEG34</strain>
    </source>
</reference>
<dbReference type="PANTHER" id="PTHR24111">
    <property type="entry name" value="LEUCINE-RICH REPEAT-CONTAINING PROTEIN 34"/>
    <property type="match status" value="1"/>
</dbReference>
<gene>
    <name evidence="2" type="ORF">F8M41_014328</name>
</gene>
<dbReference type="SUPFAM" id="SSF52047">
    <property type="entry name" value="RNI-like"/>
    <property type="match status" value="1"/>
</dbReference>
<dbReference type="InterPro" id="IPR032675">
    <property type="entry name" value="LRR_dom_sf"/>
</dbReference>
<dbReference type="Gene3D" id="3.80.10.10">
    <property type="entry name" value="Ribonuclease Inhibitor"/>
    <property type="match status" value="1"/>
</dbReference>
<evidence type="ECO:0008006" key="4">
    <source>
        <dbReference type="Google" id="ProtNLM"/>
    </source>
</evidence>
<comment type="caution">
    <text evidence="2">The sequence shown here is derived from an EMBL/GenBank/DDBJ whole genome shotgun (WGS) entry which is preliminary data.</text>
</comment>
<keyword evidence="3" id="KW-1185">Reference proteome</keyword>
<dbReference type="InterPro" id="IPR052201">
    <property type="entry name" value="LRR-containing_regulator"/>
</dbReference>
<dbReference type="OrthoDB" id="2360563at2759"/>
<dbReference type="PANTHER" id="PTHR24111:SF0">
    <property type="entry name" value="LEUCINE-RICH REPEAT-CONTAINING PROTEIN"/>
    <property type="match status" value="1"/>
</dbReference>
<dbReference type="SUPFAM" id="SSF81383">
    <property type="entry name" value="F-box domain"/>
    <property type="match status" value="1"/>
</dbReference>
<evidence type="ECO:0000313" key="3">
    <source>
        <dbReference type="Proteomes" id="UP000439903"/>
    </source>
</evidence>
<accession>A0A8H4ARJ7</accession>
<evidence type="ECO:0000313" key="2">
    <source>
        <dbReference type="EMBL" id="KAF0525837.1"/>
    </source>
</evidence>
<name>A0A8H4ARJ7_GIGMA</name>
<dbReference type="InterPro" id="IPR036047">
    <property type="entry name" value="F-box-like_dom_sf"/>
</dbReference>
<organism evidence="2 3">
    <name type="scientific">Gigaspora margarita</name>
    <dbReference type="NCBI Taxonomy" id="4874"/>
    <lineage>
        <taxon>Eukaryota</taxon>
        <taxon>Fungi</taxon>
        <taxon>Fungi incertae sedis</taxon>
        <taxon>Mucoromycota</taxon>
        <taxon>Glomeromycotina</taxon>
        <taxon>Glomeromycetes</taxon>
        <taxon>Diversisporales</taxon>
        <taxon>Gigasporaceae</taxon>
        <taxon>Gigaspora</taxon>
    </lineage>
</organism>
<protein>
    <recommendedName>
        <fullName evidence="4">F-box domain-containing protein</fullName>
    </recommendedName>
</protein>
<proteinExistence type="predicted"/>